<dbReference type="Proteomes" id="UP000887569">
    <property type="component" value="Unplaced"/>
</dbReference>
<feature type="region of interest" description="Disordered" evidence="1">
    <location>
        <begin position="306"/>
        <end position="338"/>
    </location>
</feature>
<keyword evidence="2" id="KW-0732">Signal</keyword>
<feature type="signal peptide" evidence="2">
    <location>
        <begin position="1"/>
        <end position="20"/>
    </location>
</feature>
<reference evidence="5" key="1">
    <citation type="submission" date="2022-11" db="UniProtKB">
        <authorList>
            <consortium name="WormBaseParasite"/>
        </authorList>
    </citation>
    <scope>IDENTIFICATION</scope>
</reference>
<dbReference type="PANTHER" id="PTHR37442:SF2">
    <property type="entry name" value="CHONDROITIN PROTEOGLYCAN 4"/>
    <property type="match status" value="1"/>
</dbReference>
<dbReference type="PANTHER" id="PTHR37442">
    <property type="entry name" value="F18A1.7 PROTEIN-RELATED"/>
    <property type="match status" value="1"/>
</dbReference>
<evidence type="ECO:0000256" key="1">
    <source>
        <dbReference type="SAM" id="MobiDB-lite"/>
    </source>
</evidence>
<feature type="chain" id="PRO_5036881443" evidence="2">
    <location>
        <begin position="21"/>
        <end position="395"/>
    </location>
</feature>
<sequence length="395" mass="44853">MLRGTKRLFLFFLLTLPINAKKLSQQRYGRLSPLDMEYIPSNKTMDSYIGINSTKTEQEVSNALTHEENMLTIAGIELPDCFKGCNDYFFKAIDVAIKSGNNYERFQNVCHRFVEARRCLDKLKHCGNYELFDVLTSGMKYMCIDQKDAFNATVECVDVNTAEIQERCSKDCNVEGILAGWGVYAGLRQTALFTPASSGNPSKLNVIFFRKITTEGCQVIQCYLTCMRSKFNARCSGMAGSLLSEVIFRPISMGHNLVVFGPALNFVRLVLPVQCNFVLTKAGIDTFRIDEKLDVELKKAYSMNRGNRPDGKIDKRPPKPEEVPDPWKKYSDDDMRQSPLETDTVENKYETFDFHNAVSIGRFVRMNALMALCACTSDLRKLGRRPFQNLPDKVL</sequence>
<accession>A0A915BBE2</accession>
<dbReference type="InterPro" id="IPR053123">
    <property type="entry name" value="CPG4-like"/>
</dbReference>
<keyword evidence="4" id="KW-1185">Reference proteome</keyword>
<evidence type="ECO:0000256" key="2">
    <source>
        <dbReference type="SAM" id="SignalP"/>
    </source>
</evidence>
<evidence type="ECO:0000259" key="3">
    <source>
        <dbReference type="Pfam" id="PF15481"/>
    </source>
</evidence>
<protein>
    <submittedName>
        <fullName evidence="5">Chondroitin proteoglycan 4 domain-containing protein</fullName>
    </submittedName>
</protein>
<feature type="compositionally biased region" description="Basic and acidic residues" evidence="1">
    <location>
        <begin position="307"/>
        <end position="336"/>
    </location>
</feature>
<dbReference type="Pfam" id="PF15481">
    <property type="entry name" value="CPG4"/>
    <property type="match status" value="1"/>
</dbReference>
<dbReference type="InterPro" id="IPR029153">
    <property type="entry name" value="CPG4"/>
</dbReference>
<dbReference type="AlphaFoldDB" id="A0A915BBE2"/>
<dbReference type="WBParaSite" id="PgR033_g009_t02">
    <property type="protein sequence ID" value="PgR033_g009_t02"/>
    <property type="gene ID" value="PgR033_g009"/>
</dbReference>
<evidence type="ECO:0000313" key="4">
    <source>
        <dbReference type="Proteomes" id="UP000887569"/>
    </source>
</evidence>
<name>A0A915BBE2_PARUN</name>
<organism evidence="4 5">
    <name type="scientific">Parascaris univalens</name>
    <name type="common">Nematode worm</name>
    <dbReference type="NCBI Taxonomy" id="6257"/>
    <lineage>
        <taxon>Eukaryota</taxon>
        <taxon>Metazoa</taxon>
        <taxon>Ecdysozoa</taxon>
        <taxon>Nematoda</taxon>
        <taxon>Chromadorea</taxon>
        <taxon>Rhabditida</taxon>
        <taxon>Spirurina</taxon>
        <taxon>Ascaridomorpha</taxon>
        <taxon>Ascaridoidea</taxon>
        <taxon>Ascarididae</taxon>
        <taxon>Parascaris</taxon>
    </lineage>
</organism>
<evidence type="ECO:0000313" key="5">
    <source>
        <dbReference type="WBParaSite" id="PgR033_g009_t02"/>
    </source>
</evidence>
<feature type="domain" description="Chondroitin proteoglycan 4" evidence="3">
    <location>
        <begin position="81"/>
        <end position="173"/>
    </location>
</feature>
<proteinExistence type="predicted"/>